<dbReference type="EMBL" id="AMZH03005523">
    <property type="protein sequence ID" value="RRT66202.1"/>
    <property type="molecule type" value="Genomic_DNA"/>
</dbReference>
<dbReference type="Proteomes" id="UP000287651">
    <property type="component" value="Unassembled WGS sequence"/>
</dbReference>
<evidence type="ECO:0000313" key="2">
    <source>
        <dbReference type="EMBL" id="RRT66202.1"/>
    </source>
</evidence>
<organism evidence="2 3">
    <name type="scientific">Ensete ventricosum</name>
    <name type="common">Abyssinian banana</name>
    <name type="synonym">Musa ensete</name>
    <dbReference type="NCBI Taxonomy" id="4639"/>
    <lineage>
        <taxon>Eukaryota</taxon>
        <taxon>Viridiplantae</taxon>
        <taxon>Streptophyta</taxon>
        <taxon>Embryophyta</taxon>
        <taxon>Tracheophyta</taxon>
        <taxon>Spermatophyta</taxon>
        <taxon>Magnoliopsida</taxon>
        <taxon>Liliopsida</taxon>
        <taxon>Zingiberales</taxon>
        <taxon>Musaceae</taxon>
        <taxon>Ensete</taxon>
    </lineage>
</organism>
<accession>A0A426ZQA5</accession>
<reference evidence="2 3" key="1">
    <citation type="journal article" date="2014" name="Agronomy (Basel)">
        <title>A Draft Genome Sequence for Ensete ventricosum, the Drought-Tolerant Tree Against Hunger.</title>
        <authorList>
            <person name="Harrison J."/>
            <person name="Moore K.A."/>
            <person name="Paszkiewicz K."/>
            <person name="Jones T."/>
            <person name="Grant M."/>
            <person name="Ambacheew D."/>
            <person name="Muzemil S."/>
            <person name="Studholme D.J."/>
        </authorList>
    </citation>
    <scope>NUCLEOTIDE SEQUENCE [LARGE SCALE GENOMIC DNA]</scope>
</reference>
<comment type="caution">
    <text evidence="2">The sequence shown here is derived from an EMBL/GenBank/DDBJ whole genome shotgun (WGS) entry which is preliminary data.</text>
</comment>
<feature type="compositionally biased region" description="Low complexity" evidence="1">
    <location>
        <begin position="61"/>
        <end position="81"/>
    </location>
</feature>
<proteinExistence type="predicted"/>
<evidence type="ECO:0000313" key="3">
    <source>
        <dbReference type="Proteomes" id="UP000287651"/>
    </source>
</evidence>
<feature type="compositionally biased region" description="Pro residues" evidence="1">
    <location>
        <begin position="186"/>
        <end position="197"/>
    </location>
</feature>
<sequence length="204" mass="22147">MRPSSSCTITVALAPTSSDTFPTPSVVDDDFYLFFLSNDSLSLTSKPFYKTSRHTAITPYSNNSSRSRSGSPRRPQSVPSPLATISPHGRSPSPQQRRCPLPQHTMPCRCCHPISPFAASTSCCWQRRVGYPPSLIVATTSVDLAMTAALVSLPRQRSTTPFSIAISISPPQLQPQQQGLPTNRYPQPPLPLPPLHPLLPASLS</sequence>
<gene>
    <name evidence="2" type="ORF">B296_00027396</name>
</gene>
<feature type="compositionally biased region" description="Low complexity" evidence="1">
    <location>
        <begin position="170"/>
        <end position="185"/>
    </location>
</feature>
<feature type="region of interest" description="Disordered" evidence="1">
    <location>
        <begin position="168"/>
        <end position="204"/>
    </location>
</feature>
<protein>
    <submittedName>
        <fullName evidence="2">Uncharacterized protein</fullName>
    </submittedName>
</protein>
<evidence type="ECO:0000256" key="1">
    <source>
        <dbReference type="SAM" id="MobiDB-lite"/>
    </source>
</evidence>
<name>A0A426ZQA5_ENSVE</name>
<feature type="region of interest" description="Disordered" evidence="1">
    <location>
        <begin position="59"/>
        <end position="98"/>
    </location>
</feature>
<dbReference type="AlphaFoldDB" id="A0A426ZQA5"/>